<dbReference type="Proteomes" id="UP000051906">
    <property type="component" value="Unassembled WGS sequence"/>
</dbReference>
<protein>
    <submittedName>
        <fullName evidence="1">Uncharacterized protein</fullName>
    </submittedName>
</protein>
<accession>A0A0R2LQQ4</accession>
<name>A0A0R2LQQ4_9LACO</name>
<dbReference type="Pfam" id="PF04221">
    <property type="entry name" value="RelB"/>
    <property type="match status" value="1"/>
</dbReference>
<dbReference type="RefSeq" id="WP_162259327.1">
    <property type="nucleotide sequence ID" value="NZ_JQCA01000121.1"/>
</dbReference>
<gene>
    <name evidence="1" type="ORF">IV54_GL000547</name>
</gene>
<evidence type="ECO:0000313" key="1">
    <source>
        <dbReference type="EMBL" id="KRO01123.1"/>
    </source>
</evidence>
<dbReference type="InterPro" id="IPR007337">
    <property type="entry name" value="RelB/DinJ"/>
</dbReference>
<evidence type="ECO:0000313" key="2">
    <source>
        <dbReference type="Proteomes" id="UP000051906"/>
    </source>
</evidence>
<organism evidence="1 2">
    <name type="scientific">Levilactobacillus paucivorans</name>
    <dbReference type="NCBI Taxonomy" id="616990"/>
    <lineage>
        <taxon>Bacteria</taxon>
        <taxon>Bacillati</taxon>
        <taxon>Bacillota</taxon>
        <taxon>Bacilli</taxon>
        <taxon>Lactobacillales</taxon>
        <taxon>Lactobacillaceae</taxon>
        <taxon>Levilactobacillus</taxon>
    </lineage>
</organism>
<proteinExistence type="predicted"/>
<dbReference type="PATRIC" id="fig|616990.3.peg.586"/>
<keyword evidence="2" id="KW-1185">Reference proteome</keyword>
<dbReference type="EMBL" id="JQCA01000121">
    <property type="protein sequence ID" value="KRO01123.1"/>
    <property type="molecule type" value="Genomic_DNA"/>
</dbReference>
<reference evidence="1 2" key="1">
    <citation type="journal article" date="2015" name="Genome Announc.">
        <title>Expanding the biotechnology potential of lactobacilli through comparative genomics of 213 strains and associated genera.</title>
        <authorList>
            <person name="Sun Z."/>
            <person name="Harris H.M."/>
            <person name="McCann A."/>
            <person name="Guo C."/>
            <person name="Argimon S."/>
            <person name="Zhang W."/>
            <person name="Yang X."/>
            <person name="Jeffery I.B."/>
            <person name="Cooney J.C."/>
            <person name="Kagawa T.F."/>
            <person name="Liu W."/>
            <person name="Song Y."/>
            <person name="Salvetti E."/>
            <person name="Wrobel A."/>
            <person name="Rasinkangas P."/>
            <person name="Parkhill J."/>
            <person name="Rea M.C."/>
            <person name="O'Sullivan O."/>
            <person name="Ritari J."/>
            <person name="Douillard F.P."/>
            <person name="Paul Ross R."/>
            <person name="Yang R."/>
            <person name="Briner A.E."/>
            <person name="Felis G.E."/>
            <person name="de Vos W.M."/>
            <person name="Barrangou R."/>
            <person name="Klaenhammer T.R."/>
            <person name="Caufield P.W."/>
            <person name="Cui Y."/>
            <person name="Zhang H."/>
            <person name="O'Toole P.W."/>
        </authorList>
    </citation>
    <scope>NUCLEOTIDE SEQUENCE [LARGE SCALE GENOMIC DNA]</scope>
    <source>
        <strain evidence="1 2">DSM 22467</strain>
    </source>
</reference>
<dbReference type="Gene3D" id="1.10.1220.10">
    <property type="entry name" value="Met repressor-like"/>
    <property type="match status" value="1"/>
</dbReference>
<comment type="caution">
    <text evidence="1">The sequence shown here is derived from an EMBL/GenBank/DDBJ whole genome shotgun (WGS) entry which is preliminary data.</text>
</comment>
<dbReference type="GO" id="GO:0006355">
    <property type="term" value="P:regulation of DNA-templated transcription"/>
    <property type="evidence" value="ECO:0007669"/>
    <property type="project" value="InterPro"/>
</dbReference>
<sequence>MSLTLTVYAKVKARASEIAASNGLDLTDVITLFLQEVCQTEKLPFTSSTTDFPDIWNDDPQAIAAFNKNLGSAGDHHDLGKEQP</sequence>
<dbReference type="InterPro" id="IPR013321">
    <property type="entry name" value="Arc_rbn_hlx_hlx"/>
</dbReference>
<dbReference type="AlphaFoldDB" id="A0A0R2LQQ4"/>